<keyword evidence="3" id="KW-0496">Mitochondrion</keyword>
<dbReference type="EMBL" id="KV784408">
    <property type="protein sequence ID" value="OEU06429.1"/>
    <property type="molecule type" value="Genomic_DNA"/>
</dbReference>
<comment type="subcellular location">
    <subcellularLocation>
        <location evidence="1">Mitochondrion</location>
    </subcellularLocation>
</comment>
<gene>
    <name evidence="6" type="ORF">FRACYDRAFT_200759</name>
</gene>
<evidence type="ECO:0000313" key="7">
    <source>
        <dbReference type="Proteomes" id="UP000095751"/>
    </source>
</evidence>
<evidence type="ECO:0000256" key="3">
    <source>
        <dbReference type="ARBA" id="ARBA00023128"/>
    </source>
</evidence>
<keyword evidence="7" id="KW-1185">Reference proteome</keyword>
<reference evidence="6 7" key="1">
    <citation type="submission" date="2016-09" db="EMBL/GenBank/DDBJ databases">
        <title>Extensive genetic diversity and differential bi-allelic expression allows diatom success in the polar Southern Ocean.</title>
        <authorList>
            <consortium name="DOE Joint Genome Institute"/>
            <person name="Mock T."/>
            <person name="Otillar R.P."/>
            <person name="Strauss J."/>
            <person name="Dupont C."/>
            <person name="Frickenhaus S."/>
            <person name="Maumus F."/>
            <person name="Mcmullan M."/>
            <person name="Sanges R."/>
            <person name="Schmutz J."/>
            <person name="Toseland A."/>
            <person name="Valas R."/>
            <person name="Veluchamy A."/>
            <person name="Ward B.J."/>
            <person name="Allen A."/>
            <person name="Barry K."/>
            <person name="Falciatore A."/>
            <person name="Ferrante M."/>
            <person name="Fortunato A.E."/>
            <person name="Gloeckner G."/>
            <person name="Gruber A."/>
            <person name="Hipkin R."/>
            <person name="Janech M."/>
            <person name="Kroth P."/>
            <person name="Leese F."/>
            <person name="Lindquist E."/>
            <person name="Lyon B.R."/>
            <person name="Martin J."/>
            <person name="Mayer C."/>
            <person name="Parker M."/>
            <person name="Quesneville H."/>
            <person name="Raymond J."/>
            <person name="Uhlig C."/>
            <person name="Valentin K.U."/>
            <person name="Worden A.Z."/>
            <person name="Armbrust E.V."/>
            <person name="Bowler C."/>
            <person name="Green B."/>
            <person name="Moulton V."/>
            <person name="Van Oosterhout C."/>
            <person name="Grigoriev I."/>
        </authorList>
    </citation>
    <scope>NUCLEOTIDE SEQUENCE [LARGE SCALE GENOMIC DNA]</scope>
    <source>
        <strain evidence="6 7">CCMP1102</strain>
    </source>
</reference>
<dbReference type="InterPro" id="IPR006571">
    <property type="entry name" value="TLDc_dom"/>
</dbReference>
<dbReference type="AlphaFoldDB" id="A0A1E7EKH8"/>
<dbReference type="PROSITE" id="PS51886">
    <property type="entry name" value="TLDC"/>
    <property type="match status" value="1"/>
</dbReference>
<evidence type="ECO:0000256" key="4">
    <source>
        <dbReference type="ARBA" id="ARBA00040604"/>
    </source>
</evidence>
<sequence>MAILLTVETDPTIANTIDDDHLTVHSAVSKREDSASPSKPVLMRLASRNLYEGEGVEVMEIEDEPIDDDNSRYQYRDASTAFRNISQFLNNDVSIRNASSFDDVSIFSSFGKQQRTSDVFRNIRKSLSDENMSTPFFGSSRDLLLQIPNSSDEASDTFADELSEGGSASWEMEFGGSPKGRFDAWNILQDEYVNGYGGGGSLGFKILGTSVADESAQPHVLSPPLMESLQAFLPSSKSGENFYMKYSMVRDGAHLQTLLKRARGVQYSILAIETLDGEVFGSFTGEAWRKSWNYFGTGESFLWKMRNSRLEKTHGILDQAHKESEIDVYPYTGENGFIQLCTHDRVAIGGGMPDSTHNWGFGLALQSDLLQGSSSPCITFGSPSLSNAHPDGSLFEILNIELWTPTPCMTEKEAEKLELGKLFLNQNSNPNKY</sequence>
<dbReference type="PANTHER" id="PTHR23354:SF62">
    <property type="entry name" value="MUSTARD, ISOFORM V"/>
    <property type="match status" value="1"/>
</dbReference>
<dbReference type="Pfam" id="PF07534">
    <property type="entry name" value="TLD"/>
    <property type="match status" value="1"/>
</dbReference>
<protein>
    <recommendedName>
        <fullName evidence="4">Oxidation resistance protein 1</fullName>
    </recommendedName>
</protein>
<dbReference type="SMART" id="SM00584">
    <property type="entry name" value="TLDc"/>
    <property type="match status" value="1"/>
</dbReference>
<name>A0A1E7EKH8_9STRA</name>
<dbReference type="OrthoDB" id="26679at2759"/>
<evidence type="ECO:0000256" key="2">
    <source>
        <dbReference type="ARBA" id="ARBA00009540"/>
    </source>
</evidence>
<organism evidence="6 7">
    <name type="scientific">Fragilariopsis cylindrus CCMP1102</name>
    <dbReference type="NCBI Taxonomy" id="635003"/>
    <lineage>
        <taxon>Eukaryota</taxon>
        <taxon>Sar</taxon>
        <taxon>Stramenopiles</taxon>
        <taxon>Ochrophyta</taxon>
        <taxon>Bacillariophyta</taxon>
        <taxon>Bacillariophyceae</taxon>
        <taxon>Bacillariophycidae</taxon>
        <taxon>Bacillariales</taxon>
        <taxon>Bacillariaceae</taxon>
        <taxon>Fragilariopsis</taxon>
    </lineage>
</organism>
<dbReference type="InParanoid" id="A0A1E7EKH8"/>
<accession>A0A1E7EKH8</accession>
<evidence type="ECO:0000256" key="1">
    <source>
        <dbReference type="ARBA" id="ARBA00004173"/>
    </source>
</evidence>
<feature type="domain" description="TLDc" evidence="5">
    <location>
        <begin position="219"/>
        <end position="406"/>
    </location>
</feature>
<evidence type="ECO:0000313" key="6">
    <source>
        <dbReference type="EMBL" id="OEU06429.1"/>
    </source>
</evidence>
<comment type="similarity">
    <text evidence="2">Belongs to the OXR1 family.</text>
</comment>
<dbReference type="KEGG" id="fcy:FRACYDRAFT_200759"/>
<dbReference type="Proteomes" id="UP000095751">
    <property type="component" value="Unassembled WGS sequence"/>
</dbReference>
<proteinExistence type="inferred from homology"/>
<dbReference type="GO" id="GO:0005739">
    <property type="term" value="C:mitochondrion"/>
    <property type="evidence" value="ECO:0007669"/>
    <property type="project" value="UniProtKB-SubCell"/>
</dbReference>
<evidence type="ECO:0000259" key="5">
    <source>
        <dbReference type="PROSITE" id="PS51886"/>
    </source>
</evidence>
<dbReference type="PANTHER" id="PTHR23354">
    <property type="entry name" value="NUCLEOLAR PROTEIN 7/ESTROGEN RECEPTOR COACTIVATOR-RELATED"/>
    <property type="match status" value="1"/>
</dbReference>